<dbReference type="Proteomes" id="UP000215002">
    <property type="component" value="Chromosome"/>
</dbReference>
<dbReference type="InterPro" id="IPR014985">
    <property type="entry name" value="WbqC"/>
</dbReference>
<sequence>MIEKGAVLPMFYLPPVEYFLRLNSYKPDILIESQENFPKQTYRNRASVYTPDGALTLTVPVMKGSKNHTKIKDVKISYDFEWQRLHWLSLQACYRRSAYFEYYEDEFISFYEKKFDYLFDYNEQLLLFILKAMKIKLEVKYTESYETAYPGLADYRSSINPKRESEFQQKPYFQVFEERKGFLKNLSIVDLLFNQGPNSVNYL</sequence>
<dbReference type="AlphaFoldDB" id="A0A223NYE1"/>
<dbReference type="OrthoDB" id="1523452at2"/>
<dbReference type="RefSeq" id="WP_094571172.1">
    <property type="nucleotide sequence ID" value="NZ_CP022743.1"/>
</dbReference>
<evidence type="ECO:0000313" key="1">
    <source>
        <dbReference type="EMBL" id="ASU34885.1"/>
    </source>
</evidence>
<dbReference type="Pfam" id="PF08889">
    <property type="entry name" value="WbqC"/>
    <property type="match status" value="1"/>
</dbReference>
<proteinExistence type="predicted"/>
<evidence type="ECO:0000313" key="2">
    <source>
        <dbReference type="Proteomes" id="UP000215002"/>
    </source>
</evidence>
<dbReference type="KEGG" id="muc:MuYL_3000"/>
<accession>A0A223NYE1</accession>
<keyword evidence="2" id="KW-1185">Reference proteome</keyword>
<protein>
    <recommendedName>
        <fullName evidence="3">WbqC-like protein family protein</fullName>
    </recommendedName>
</protein>
<gene>
    <name evidence="1" type="ORF">MuYL_3000</name>
</gene>
<dbReference type="EMBL" id="CP022743">
    <property type="protein sequence ID" value="ASU34885.1"/>
    <property type="molecule type" value="Genomic_DNA"/>
</dbReference>
<evidence type="ECO:0008006" key="3">
    <source>
        <dbReference type="Google" id="ProtNLM"/>
    </source>
</evidence>
<organism evidence="1 2">
    <name type="scientific">Mucilaginibacter xinganensis</name>
    <dbReference type="NCBI Taxonomy" id="1234841"/>
    <lineage>
        <taxon>Bacteria</taxon>
        <taxon>Pseudomonadati</taxon>
        <taxon>Bacteroidota</taxon>
        <taxon>Sphingobacteriia</taxon>
        <taxon>Sphingobacteriales</taxon>
        <taxon>Sphingobacteriaceae</taxon>
        <taxon>Mucilaginibacter</taxon>
    </lineage>
</organism>
<name>A0A223NYE1_9SPHI</name>
<reference evidence="1 2" key="1">
    <citation type="submission" date="2017-08" db="EMBL/GenBank/DDBJ databases">
        <title>Complete genome sequence of Mucilaginibacter sp. strain BJC16-A31.</title>
        <authorList>
            <consortium name="Henan University of Science and Technology"/>
            <person name="You X."/>
        </authorList>
    </citation>
    <scope>NUCLEOTIDE SEQUENCE [LARGE SCALE GENOMIC DNA]</scope>
    <source>
        <strain evidence="1 2">BJC16-A31</strain>
    </source>
</reference>